<reference evidence="3 4" key="1">
    <citation type="submission" date="2022-04" db="EMBL/GenBank/DDBJ databases">
        <title>Genome sequence of soybean root-associated Caulobacter segnis RL271.</title>
        <authorList>
            <person name="Longley R."/>
            <person name="Bonito G."/>
            <person name="Trigodet F."/>
            <person name="Crosson S."/>
            <person name="Fiebig A."/>
        </authorList>
    </citation>
    <scope>NUCLEOTIDE SEQUENCE [LARGE SCALE GENOMIC DNA]</scope>
    <source>
        <strain evidence="3 4">RL271</strain>
    </source>
</reference>
<evidence type="ECO:0000259" key="2">
    <source>
        <dbReference type="Pfam" id="PF13717"/>
    </source>
</evidence>
<name>A0ABY4ZNE2_9CAUL</name>
<evidence type="ECO:0000313" key="4">
    <source>
        <dbReference type="Proteomes" id="UP001057520"/>
    </source>
</evidence>
<dbReference type="EMBL" id="CP096040">
    <property type="protein sequence ID" value="USQ94322.1"/>
    <property type="molecule type" value="Genomic_DNA"/>
</dbReference>
<feature type="region of interest" description="Disordered" evidence="1">
    <location>
        <begin position="52"/>
        <end position="122"/>
    </location>
</feature>
<sequence length="122" mass="13283">MILTCPECASRYFVDDSKVGSAGRVVRCASCGHRWTARNEEAVDLFETPEASALGGQAEGANRALKPPRRAPLALRPRSRRSARCRARSFPRSSGLAPTPSAVCERPPPRASSGRAWPPPWR</sequence>
<dbReference type="Proteomes" id="UP001057520">
    <property type="component" value="Chromosome"/>
</dbReference>
<organism evidence="3 4">
    <name type="scientific">Caulobacter segnis</name>
    <dbReference type="NCBI Taxonomy" id="88688"/>
    <lineage>
        <taxon>Bacteria</taxon>
        <taxon>Pseudomonadati</taxon>
        <taxon>Pseudomonadota</taxon>
        <taxon>Alphaproteobacteria</taxon>
        <taxon>Caulobacterales</taxon>
        <taxon>Caulobacteraceae</taxon>
        <taxon>Caulobacter</taxon>
    </lineage>
</organism>
<evidence type="ECO:0000313" key="3">
    <source>
        <dbReference type="EMBL" id="USQ94322.1"/>
    </source>
</evidence>
<gene>
    <name evidence="3" type="ORF">MZV50_17225</name>
</gene>
<keyword evidence="4" id="KW-1185">Reference proteome</keyword>
<protein>
    <submittedName>
        <fullName evidence="3">Zinc-ribbon domain-containing protein</fullName>
    </submittedName>
</protein>
<accession>A0ABY4ZNE2</accession>
<dbReference type="NCBIfam" id="TIGR02098">
    <property type="entry name" value="MJ0042_CXXC"/>
    <property type="match status" value="1"/>
</dbReference>
<feature type="compositionally biased region" description="Basic residues" evidence="1">
    <location>
        <begin position="77"/>
        <end position="89"/>
    </location>
</feature>
<evidence type="ECO:0000256" key="1">
    <source>
        <dbReference type="SAM" id="MobiDB-lite"/>
    </source>
</evidence>
<dbReference type="InterPro" id="IPR011723">
    <property type="entry name" value="Znf/thioredoxin_put"/>
</dbReference>
<dbReference type="Pfam" id="PF13717">
    <property type="entry name" value="Zn_ribbon_4"/>
    <property type="match status" value="1"/>
</dbReference>
<feature type="domain" description="Zinc finger/thioredoxin putative" evidence="2">
    <location>
        <begin position="1"/>
        <end position="36"/>
    </location>
</feature>
<proteinExistence type="predicted"/>